<dbReference type="PANTHER" id="PTHR44591:SF14">
    <property type="entry name" value="PROTEIN PILG"/>
    <property type="match status" value="1"/>
</dbReference>
<dbReference type="SUPFAM" id="SSF52172">
    <property type="entry name" value="CheY-like"/>
    <property type="match status" value="1"/>
</dbReference>
<name>A0A2Z5GB72_9BACT</name>
<dbReference type="GO" id="GO:0000160">
    <property type="term" value="P:phosphorelay signal transduction system"/>
    <property type="evidence" value="ECO:0007669"/>
    <property type="project" value="UniProtKB-KW"/>
</dbReference>
<dbReference type="OrthoDB" id="116565at2"/>
<dbReference type="KEGG" id="abas:ACPOL_6847"/>
<protein>
    <submittedName>
        <fullName evidence="5">Chemotaxis regulator-transmits chemoreceptor signals to flagelllar motor components CheY</fullName>
    </submittedName>
</protein>
<dbReference type="Proteomes" id="UP000253606">
    <property type="component" value="Plasmid pACPOL2"/>
</dbReference>
<proteinExistence type="predicted"/>
<dbReference type="InterPro" id="IPR050595">
    <property type="entry name" value="Bact_response_regulator"/>
</dbReference>
<evidence type="ECO:0000259" key="4">
    <source>
        <dbReference type="PROSITE" id="PS50110"/>
    </source>
</evidence>
<dbReference type="Pfam" id="PF00072">
    <property type="entry name" value="Response_reg"/>
    <property type="match status" value="1"/>
</dbReference>
<dbReference type="CDD" id="cd00156">
    <property type="entry name" value="REC"/>
    <property type="match status" value="1"/>
</dbReference>
<dbReference type="InterPro" id="IPR011006">
    <property type="entry name" value="CheY-like_superfamily"/>
</dbReference>
<keyword evidence="2" id="KW-0902">Two-component regulatory system</keyword>
<evidence type="ECO:0000256" key="3">
    <source>
        <dbReference type="PROSITE-ProRule" id="PRU00169"/>
    </source>
</evidence>
<keyword evidence="1 3" id="KW-0597">Phosphoprotein</keyword>
<evidence type="ECO:0000256" key="1">
    <source>
        <dbReference type="ARBA" id="ARBA00022553"/>
    </source>
</evidence>
<keyword evidence="5" id="KW-0675">Receptor</keyword>
<geneLocation type="plasmid" evidence="6">
    <name>pacpol2</name>
</geneLocation>
<sequence>MLVPNSLPVRVFIVDDEYVIAATLATILKRSGYAATYFTNPFEALARVEADSPDLLISDVVMPEMSGVDLAIHIRAACPRCKILLFSGQAQTANLLRAARDKGHDFALLTKPVHPADLLAEIGSLVENGKANESAVGQIPV</sequence>
<keyword evidence="6" id="KW-1185">Reference proteome</keyword>
<keyword evidence="5" id="KW-0614">Plasmid</keyword>
<feature type="domain" description="Response regulatory" evidence="4">
    <location>
        <begin position="10"/>
        <end position="126"/>
    </location>
</feature>
<dbReference type="SMART" id="SM00448">
    <property type="entry name" value="REC"/>
    <property type="match status" value="1"/>
</dbReference>
<evidence type="ECO:0000313" key="5">
    <source>
        <dbReference type="EMBL" id="AXC16057.1"/>
    </source>
</evidence>
<evidence type="ECO:0000313" key="6">
    <source>
        <dbReference type="Proteomes" id="UP000253606"/>
    </source>
</evidence>
<feature type="modified residue" description="4-aspartylphosphate" evidence="3">
    <location>
        <position position="59"/>
    </location>
</feature>
<dbReference type="PROSITE" id="PS50110">
    <property type="entry name" value="RESPONSE_REGULATORY"/>
    <property type="match status" value="1"/>
</dbReference>
<dbReference type="AlphaFoldDB" id="A0A2Z5GB72"/>
<gene>
    <name evidence="5" type="ORF">ACPOL_6847</name>
</gene>
<dbReference type="PANTHER" id="PTHR44591">
    <property type="entry name" value="STRESS RESPONSE REGULATOR PROTEIN 1"/>
    <property type="match status" value="1"/>
</dbReference>
<reference evidence="5 6" key="1">
    <citation type="journal article" date="2018" name="Front. Microbiol.">
        <title>Hydrolytic Capabilities as a Key to Environmental Success: Chitinolytic and Cellulolytic Acidobacteria From Acidic Sub-arctic Soils and Boreal Peatlands.</title>
        <authorList>
            <person name="Belova S.E."/>
            <person name="Ravin N.V."/>
            <person name="Pankratov T.A."/>
            <person name="Rakitin A.L."/>
            <person name="Ivanova A.A."/>
            <person name="Beletsky A.V."/>
            <person name="Mardanov A.V."/>
            <person name="Sinninghe Damste J.S."/>
            <person name="Dedysh S.N."/>
        </authorList>
    </citation>
    <scope>NUCLEOTIDE SEQUENCE [LARGE SCALE GENOMIC DNA]</scope>
    <source>
        <strain evidence="5 6">SBC82</strain>
        <plasmid evidence="6">pacpol2</plasmid>
    </source>
</reference>
<organism evidence="5 6">
    <name type="scientific">Acidisarcina polymorpha</name>
    <dbReference type="NCBI Taxonomy" id="2211140"/>
    <lineage>
        <taxon>Bacteria</taxon>
        <taxon>Pseudomonadati</taxon>
        <taxon>Acidobacteriota</taxon>
        <taxon>Terriglobia</taxon>
        <taxon>Terriglobales</taxon>
        <taxon>Acidobacteriaceae</taxon>
        <taxon>Acidisarcina</taxon>
    </lineage>
</organism>
<dbReference type="Gene3D" id="3.40.50.2300">
    <property type="match status" value="1"/>
</dbReference>
<evidence type="ECO:0000256" key="2">
    <source>
        <dbReference type="ARBA" id="ARBA00023012"/>
    </source>
</evidence>
<accession>A0A2Z5GB72</accession>
<dbReference type="EMBL" id="CP030842">
    <property type="protein sequence ID" value="AXC16057.1"/>
    <property type="molecule type" value="Genomic_DNA"/>
</dbReference>
<dbReference type="InterPro" id="IPR001789">
    <property type="entry name" value="Sig_transdc_resp-reg_receiver"/>
</dbReference>